<evidence type="ECO:0000313" key="1">
    <source>
        <dbReference type="EMBL" id="OGY86189.1"/>
    </source>
</evidence>
<accession>A0A1G2BC83</accession>
<organism evidence="1 2">
    <name type="scientific">Candidatus Kerfeldbacteria bacterium RIFOXYB2_FULL_38_14</name>
    <dbReference type="NCBI Taxonomy" id="1798547"/>
    <lineage>
        <taxon>Bacteria</taxon>
        <taxon>Candidatus Kerfeldiibacteriota</taxon>
    </lineage>
</organism>
<protein>
    <submittedName>
        <fullName evidence="1">Uncharacterized protein</fullName>
    </submittedName>
</protein>
<reference evidence="1 2" key="1">
    <citation type="journal article" date="2016" name="Nat. Commun.">
        <title>Thousands of microbial genomes shed light on interconnected biogeochemical processes in an aquifer system.</title>
        <authorList>
            <person name="Anantharaman K."/>
            <person name="Brown C.T."/>
            <person name="Hug L.A."/>
            <person name="Sharon I."/>
            <person name="Castelle C.J."/>
            <person name="Probst A.J."/>
            <person name="Thomas B.C."/>
            <person name="Singh A."/>
            <person name="Wilkins M.J."/>
            <person name="Karaoz U."/>
            <person name="Brodie E.L."/>
            <person name="Williams K.H."/>
            <person name="Hubbard S.S."/>
            <person name="Banfield J.F."/>
        </authorList>
    </citation>
    <scope>NUCLEOTIDE SEQUENCE [LARGE SCALE GENOMIC DNA]</scope>
</reference>
<evidence type="ECO:0000313" key="2">
    <source>
        <dbReference type="Proteomes" id="UP000176420"/>
    </source>
</evidence>
<dbReference type="EMBL" id="MHKI01000024">
    <property type="protein sequence ID" value="OGY86189.1"/>
    <property type="molecule type" value="Genomic_DNA"/>
</dbReference>
<dbReference type="AlphaFoldDB" id="A0A1G2BC83"/>
<dbReference type="Proteomes" id="UP000176420">
    <property type="component" value="Unassembled WGS sequence"/>
</dbReference>
<sequence>MFPETKNCQNCKKEFIVAPEDFAFYEKVQVPAPTWCPECRTRRRLAWRNERSLYRRKCEKTGKEIFSMFHPSASVVVVDNDYWWGDSWDGIEYGKEIDWDRPLLEQFKELQKIVPRPARSIQKSENSDYCNNGGSIKDSYLVFTAENVERTMYSVAIWDSKDCMDCLNTFFSELCYGCVFCDHCYNCQYCITCNDSNDLLFCKNCANCSDCFGCVNLKNKQYCIFNEQYSPEEYKKRLSDFKLNTFDGVQAVWKKLLAFSQNFPVQFAVHDNRNVNCSGEFIYKGKNVQQSYFSTGENCKFCQLVLLPQVKDCYDYSIWGNNAELMYECAQVGTNVSRIKFSFDIYPSSSEIEYSMFCTSSDNLFLCAGLKKKKYCILNKQYTKEEYEALVPKLKQHMNDMPYTDAQGRVYKYGEFFPPEFLPYGYNETLAYELFPLTKEEAESAGYFWREPEKRNYQTTIQAQDIPQSIQEADDSITQQVIGCAHAGNCAHNCTTAFKILPQEFAFYRQHNIPLPRLCPNCRHHERIYWRSPIQMHERTCQCAGEKSENRAYTNTLKHDHGSSHCAHTFQTPYAPNRPEIVYCKECYQEEVA</sequence>
<name>A0A1G2BC83_9BACT</name>
<comment type="caution">
    <text evidence="1">The sequence shown here is derived from an EMBL/GenBank/DDBJ whole genome shotgun (WGS) entry which is preliminary data.</text>
</comment>
<proteinExistence type="predicted"/>
<gene>
    <name evidence="1" type="ORF">A2319_03330</name>
</gene>